<reference evidence="2 3" key="1">
    <citation type="submission" date="2015-09" db="EMBL/GenBank/DDBJ databases">
        <title>Draft Genome Sequence of Bradyrhizobium manausense Strain BR 3351T, a Novel Symbiotic Nitrogen-Fixing Alphaproteobacterium Isolated from Brazilian Amazon Rain Forest.</title>
        <authorList>
            <person name="De Araujo J.L."/>
            <person name="Zilli J.E."/>
        </authorList>
    </citation>
    <scope>NUCLEOTIDE SEQUENCE [LARGE SCALE GENOMIC DNA]</scope>
    <source>
        <strain evidence="2 3">BR3351</strain>
    </source>
</reference>
<feature type="domain" description="RiboL-PSP-HEPN" evidence="1">
    <location>
        <begin position="13"/>
        <end position="170"/>
    </location>
</feature>
<gene>
    <name evidence="2" type="ORF">AOQ71_21095</name>
</gene>
<proteinExistence type="predicted"/>
<dbReference type="AlphaFoldDB" id="A0A0R3DGW0"/>
<keyword evidence="3" id="KW-1185">Reference proteome</keyword>
<evidence type="ECO:0000313" key="2">
    <source>
        <dbReference type="EMBL" id="KRQ09129.1"/>
    </source>
</evidence>
<comment type="caution">
    <text evidence="2">The sequence shown here is derived from an EMBL/GenBank/DDBJ whole genome shotgun (WGS) entry which is preliminary data.</text>
</comment>
<name>A0A0R3DGW0_9BRAD</name>
<dbReference type="InterPro" id="IPR041519">
    <property type="entry name" value="HEPN_RiboL-PSP"/>
</dbReference>
<accession>A0A0R3DGW0</accession>
<organism evidence="2 3">
    <name type="scientific">Bradyrhizobium manausense</name>
    <dbReference type="NCBI Taxonomy" id="989370"/>
    <lineage>
        <taxon>Bacteria</taxon>
        <taxon>Pseudomonadati</taxon>
        <taxon>Pseudomonadota</taxon>
        <taxon>Alphaproteobacteria</taxon>
        <taxon>Hyphomicrobiales</taxon>
        <taxon>Nitrobacteraceae</taxon>
        <taxon>Bradyrhizobium</taxon>
    </lineage>
</organism>
<protein>
    <recommendedName>
        <fullName evidence="1">RiboL-PSP-HEPN domain-containing protein</fullName>
    </recommendedName>
</protein>
<evidence type="ECO:0000259" key="1">
    <source>
        <dbReference type="Pfam" id="PF18735"/>
    </source>
</evidence>
<dbReference type="Pfam" id="PF18735">
    <property type="entry name" value="HEPN_RiboL-PSP"/>
    <property type="match status" value="1"/>
</dbReference>
<dbReference type="RefSeq" id="WP_057750343.1">
    <property type="nucleotide sequence ID" value="NZ_LJYG01000090.1"/>
</dbReference>
<evidence type="ECO:0000313" key="3">
    <source>
        <dbReference type="Proteomes" id="UP000051936"/>
    </source>
</evidence>
<dbReference type="OrthoDB" id="9770340at2"/>
<dbReference type="Proteomes" id="UP000051936">
    <property type="component" value="Unassembled WGS sequence"/>
</dbReference>
<dbReference type="EMBL" id="LJYG01000090">
    <property type="protein sequence ID" value="KRQ09129.1"/>
    <property type="molecule type" value="Genomic_DNA"/>
</dbReference>
<sequence length="186" mass="20830">MPADIETFYASHKAVVDFLIANEQPSFASDTNNNFRRSLVLAIASSFEHEISGIIAEIPRVHANANPIVVGLVEQKVIPRQYHTYFDWEKKNANKFFAMFGSEYAELAKSRVAADGDLDQAVKDFLALGDTRNRLVHLDYVNFDIEKTPDDIIAMYRSARKFVGFLRETLLKAADGDTEVEPAAAT</sequence>